<proteinExistence type="predicted"/>
<feature type="domain" description="HTH cro/C1-type" evidence="1">
    <location>
        <begin position="18"/>
        <end position="74"/>
    </location>
</feature>
<protein>
    <submittedName>
        <fullName evidence="2">Helix-turn-helix domain-containing protein</fullName>
    </submittedName>
</protein>
<dbReference type="EMBL" id="JACJJC010000011">
    <property type="protein sequence ID" value="MBM6704362.1"/>
    <property type="molecule type" value="Genomic_DNA"/>
</dbReference>
<dbReference type="Proteomes" id="UP000715095">
    <property type="component" value="Unassembled WGS sequence"/>
</dbReference>
<name>A0ABS2DSS8_9BURK</name>
<comment type="caution">
    <text evidence="2">The sequence shown here is derived from an EMBL/GenBank/DDBJ whole genome shotgun (WGS) entry which is preliminary data.</text>
</comment>
<reference evidence="2 3" key="1">
    <citation type="journal article" date="2021" name="Sci. Rep.">
        <title>The distribution of antibiotic resistance genes in chicken gut microbiota commensals.</title>
        <authorList>
            <person name="Juricova H."/>
            <person name="Matiasovicova J."/>
            <person name="Kubasova T."/>
            <person name="Cejkova D."/>
            <person name="Rychlik I."/>
        </authorList>
    </citation>
    <scope>NUCLEOTIDE SEQUENCE [LARGE SCALE GENOMIC DNA]</scope>
    <source>
        <strain evidence="2 3">An829</strain>
    </source>
</reference>
<dbReference type="Gene3D" id="1.10.260.40">
    <property type="entry name" value="lambda repressor-like DNA-binding domains"/>
    <property type="match status" value="1"/>
</dbReference>
<evidence type="ECO:0000259" key="1">
    <source>
        <dbReference type="PROSITE" id="PS50943"/>
    </source>
</evidence>
<accession>A0ABS2DSS8</accession>
<organism evidence="2 3">
    <name type="scientific">Sutterella massiliensis</name>
    <dbReference type="NCBI Taxonomy" id="1816689"/>
    <lineage>
        <taxon>Bacteria</taxon>
        <taxon>Pseudomonadati</taxon>
        <taxon>Pseudomonadota</taxon>
        <taxon>Betaproteobacteria</taxon>
        <taxon>Burkholderiales</taxon>
        <taxon>Sutterellaceae</taxon>
        <taxon>Sutterella</taxon>
    </lineage>
</organism>
<dbReference type="RefSeq" id="WP_205103066.1">
    <property type="nucleotide sequence ID" value="NZ_JACJJC010000011.1"/>
</dbReference>
<dbReference type="Pfam" id="PF01381">
    <property type="entry name" value="HTH_3"/>
    <property type="match status" value="1"/>
</dbReference>
<dbReference type="PROSITE" id="PS50943">
    <property type="entry name" value="HTH_CROC1"/>
    <property type="match status" value="1"/>
</dbReference>
<dbReference type="SUPFAM" id="SSF47413">
    <property type="entry name" value="lambda repressor-like DNA-binding domains"/>
    <property type="match status" value="1"/>
</dbReference>
<gene>
    <name evidence="2" type="ORF">H6A60_07680</name>
</gene>
<keyword evidence="3" id="KW-1185">Reference proteome</keyword>
<dbReference type="CDD" id="cd00093">
    <property type="entry name" value="HTH_XRE"/>
    <property type="match status" value="1"/>
</dbReference>
<evidence type="ECO:0000313" key="3">
    <source>
        <dbReference type="Proteomes" id="UP000715095"/>
    </source>
</evidence>
<dbReference type="InterPro" id="IPR001387">
    <property type="entry name" value="Cro/C1-type_HTH"/>
</dbReference>
<sequence>MRASFAVEESVRLLGENIRTARLKRRLPQALVAERAGISVNTLSKLENGDPGIAIGNVAAVLQALGFESPLASLADAGTDDTGLLLEAKRLPRRVRSKKNPYAE</sequence>
<dbReference type="InterPro" id="IPR010982">
    <property type="entry name" value="Lambda_DNA-bd_dom_sf"/>
</dbReference>
<evidence type="ECO:0000313" key="2">
    <source>
        <dbReference type="EMBL" id="MBM6704362.1"/>
    </source>
</evidence>
<dbReference type="SMART" id="SM00530">
    <property type="entry name" value="HTH_XRE"/>
    <property type="match status" value="1"/>
</dbReference>